<feature type="non-terminal residue" evidence="1">
    <location>
        <position position="1"/>
    </location>
</feature>
<organism evidence="1 2">
    <name type="scientific">Daphnia magna</name>
    <dbReference type="NCBI Taxonomy" id="35525"/>
    <lineage>
        <taxon>Eukaryota</taxon>
        <taxon>Metazoa</taxon>
        <taxon>Ecdysozoa</taxon>
        <taxon>Arthropoda</taxon>
        <taxon>Crustacea</taxon>
        <taxon>Branchiopoda</taxon>
        <taxon>Diplostraca</taxon>
        <taxon>Cladocera</taxon>
        <taxon>Anomopoda</taxon>
        <taxon>Daphniidae</taxon>
        <taxon>Daphnia</taxon>
    </lineage>
</organism>
<dbReference type="AlphaFoldDB" id="A0A164IJS6"/>
<keyword evidence="2" id="KW-1185">Reference proteome</keyword>
<protein>
    <recommendedName>
        <fullName evidence="3">Endonuclease/exonuclease/phosphatase domain-containing protein</fullName>
    </recommendedName>
</protein>
<evidence type="ECO:0000313" key="1">
    <source>
        <dbReference type="EMBL" id="KZS01332.1"/>
    </source>
</evidence>
<name>A0A164IJS6_9CRUS</name>
<proteinExistence type="predicted"/>
<reference evidence="1 2" key="1">
    <citation type="submission" date="2016-03" db="EMBL/GenBank/DDBJ databases">
        <title>EvidentialGene: Evidence-directed Construction of Genes on Genomes.</title>
        <authorList>
            <person name="Gilbert D.G."/>
            <person name="Choi J.-H."/>
            <person name="Mockaitis K."/>
            <person name="Colbourne J."/>
            <person name="Pfrender M."/>
        </authorList>
    </citation>
    <scope>NUCLEOTIDE SEQUENCE [LARGE SCALE GENOMIC DNA]</scope>
    <source>
        <strain evidence="1 2">Xinb3</strain>
        <tissue evidence="1">Complete organism</tissue>
    </source>
</reference>
<dbReference type="Proteomes" id="UP000076858">
    <property type="component" value="Unassembled WGS sequence"/>
</dbReference>
<sequence length="45" mass="5355">LDLIITTPDLLVKKVRVSEFPSDHKFVQFKIQTEKKKEDIIKKEE</sequence>
<comment type="caution">
    <text evidence="1">The sequence shown here is derived from an EMBL/GenBank/DDBJ whole genome shotgun (WGS) entry which is preliminary data.</text>
</comment>
<dbReference type="EMBL" id="LRGB01007105">
    <property type="protein sequence ID" value="KZS01332.1"/>
    <property type="molecule type" value="Genomic_DNA"/>
</dbReference>
<gene>
    <name evidence="1" type="ORF">APZ42_002048</name>
</gene>
<evidence type="ECO:0008006" key="3">
    <source>
        <dbReference type="Google" id="ProtNLM"/>
    </source>
</evidence>
<accession>A0A164IJS6</accession>
<evidence type="ECO:0000313" key="2">
    <source>
        <dbReference type="Proteomes" id="UP000076858"/>
    </source>
</evidence>